<dbReference type="Pfam" id="PF05580">
    <property type="entry name" value="Peptidase_S55"/>
    <property type="match status" value="1"/>
</dbReference>
<dbReference type="InterPro" id="IPR009003">
    <property type="entry name" value="Peptidase_S1_PA"/>
</dbReference>
<dbReference type="RefSeq" id="WP_072723813.1">
    <property type="nucleotide sequence ID" value="NZ_FQXH01000007.1"/>
</dbReference>
<dbReference type="InterPro" id="IPR036034">
    <property type="entry name" value="PDZ_sf"/>
</dbReference>
<evidence type="ECO:0000313" key="4">
    <source>
        <dbReference type="Proteomes" id="UP000242520"/>
    </source>
</evidence>
<name>A0A1M5Q3K9_9FIRM</name>
<dbReference type="Proteomes" id="UP000242520">
    <property type="component" value="Unassembled WGS sequence"/>
</dbReference>
<dbReference type="SUPFAM" id="SSF50494">
    <property type="entry name" value="Trypsin-like serine proteases"/>
    <property type="match status" value="1"/>
</dbReference>
<proteinExistence type="predicted"/>
<accession>A0A1M5Q3K9</accession>
<keyword evidence="1" id="KW-1133">Transmembrane helix</keyword>
<feature type="domain" description="Peptidase S55" evidence="2">
    <location>
        <begin position="114"/>
        <end position="337"/>
    </location>
</feature>
<organism evidence="3 4">
    <name type="scientific">Tepidibacter thalassicus DSM 15285</name>
    <dbReference type="NCBI Taxonomy" id="1123350"/>
    <lineage>
        <taxon>Bacteria</taxon>
        <taxon>Bacillati</taxon>
        <taxon>Bacillota</taxon>
        <taxon>Clostridia</taxon>
        <taxon>Peptostreptococcales</taxon>
        <taxon>Peptostreptococcaceae</taxon>
        <taxon>Tepidibacter</taxon>
    </lineage>
</organism>
<dbReference type="NCBIfam" id="TIGR02860">
    <property type="entry name" value="spore_IV_B"/>
    <property type="match status" value="1"/>
</dbReference>
<protein>
    <submittedName>
        <fullName evidence="3">Stage IV sporulation protein B</fullName>
    </submittedName>
</protein>
<sequence length="337" mass="38251">MTKFSKKKILFLIITLSIIMTTFISLNLFTQAYNKEKLYLVPLGNIVGIKLDTNGVLVIGIDENYLKQKNRGIKIGDIIVKVENIEVNKARDIEKILNSINKDTVNITLKRNGLYLNKNVKLYKDEKNEKYKIGVWVRDKVAGIGTLTYYNQKTREFSALGHGITDIDTGELIEVKNGNLYKPKTIRIKKGMSGMPGEVIGEFEEDNIIGMFDRNTSFGIKGKINNIFDLSLGKPMEVAHYYEVKKGNAYLLFPDENNNIKKYKVKIRKIFHQKSPESKSMIVEITDRELLEYTGGIIQGMSGAPIIQNGKLVGAITHVFVNDPKKGYAIFIDWMLN</sequence>
<dbReference type="SUPFAM" id="SSF50156">
    <property type="entry name" value="PDZ domain-like"/>
    <property type="match status" value="1"/>
</dbReference>
<dbReference type="InterPro" id="IPR001478">
    <property type="entry name" value="PDZ"/>
</dbReference>
<evidence type="ECO:0000256" key="1">
    <source>
        <dbReference type="SAM" id="Phobius"/>
    </source>
</evidence>
<reference evidence="4" key="1">
    <citation type="submission" date="2016-11" db="EMBL/GenBank/DDBJ databases">
        <authorList>
            <person name="Varghese N."/>
            <person name="Submissions S."/>
        </authorList>
    </citation>
    <scope>NUCLEOTIDE SEQUENCE [LARGE SCALE GENOMIC DNA]</scope>
    <source>
        <strain evidence="4">DSM 15285</strain>
    </source>
</reference>
<evidence type="ECO:0000313" key="3">
    <source>
        <dbReference type="EMBL" id="SHH08628.1"/>
    </source>
</evidence>
<gene>
    <name evidence="3" type="ORF">SAMN02744040_00775</name>
</gene>
<keyword evidence="1" id="KW-0812">Transmembrane</keyword>
<dbReference type="PROSITE" id="PS51494">
    <property type="entry name" value="SPOIVB"/>
    <property type="match status" value="1"/>
</dbReference>
<dbReference type="InterPro" id="IPR008763">
    <property type="entry name" value="Peptidase_S55"/>
</dbReference>
<dbReference type="Gene3D" id="2.30.42.10">
    <property type="match status" value="1"/>
</dbReference>
<keyword evidence="1" id="KW-0472">Membrane</keyword>
<feature type="transmembrane region" description="Helical" evidence="1">
    <location>
        <begin position="9"/>
        <end position="29"/>
    </location>
</feature>
<dbReference type="AlphaFoldDB" id="A0A1M5Q3K9"/>
<dbReference type="OrthoDB" id="9765242at2"/>
<keyword evidence="4" id="KW-1185">Reference proteome</keyword>
<evidence type="ECO:0000259" key="2">
    <source>
        <dbReference type="PROSITE" id="PS51494"/>
    </source>
</evidence>
<dbReference type="STRING" id="1123350.SAMN02744040_00775"/>
<dbReference type="EMBL" id="FQXH01000007">
    <property type="protein sequence ID" value="SHH08628.1"/>
    <property type="molecule type" value="Genomic_DNA"/>
</dbReference>
<dbReference type="InterPro" id="IPR014219">
    <property type="entry name" value="SpoIVB"/>
</dbReference>
<dbReference type="Pfam" id="PF13180">
    <property type="entry name" value="PDZ_2"/>
    <property type="match status" value="1"/>
</dbReference>